<evidence type="ECO:0000256" key="6">
    <source>
        <dbReference type="HAMAP-Rule" id="MF_00229"/>
    </source>
</evidence>
<evidence type="ECO:0000256" key="7">
    <source>
        <dbReference type="RuleBase" id="RU003954"/>
    </source>
</evidence>
<protein>
    <recommendedName>
        <fullName evidence="2 6">Histidine ammonia-lyase</fullName>
        <shortName evidence="6">Histidase</shortName>
        <ecNumber evidence="2 6">4.3.1.3</ecNumber>
    </recommendedName>
</protein>
<name>W4LLD2_ENTF1</name>
<gene>
    <name evidence="6" type="primary">hutH</name>
    <name evidence="10" type="ORF">ETSY1_19955</name>
</gene>
<dbReference type="InterPro" id="IPR005921">
    <property type="entry name" value="HutH"/>
</dbReference>
<keyword evidence="3 6" id="KW-0369">Histidine metabolism</keyword>
<comment type="pathway">
    <text evidence="1 6 8">Amino-acid degradation; L-histidine degradation into L-glutamate; N-formimidoyl-L-glutamate from L-histidine: step 1/3.</text>
</comment>
<proteinExistence type="inferred from homology"/>
<keyword evidence="11" id="KW-1185">Reference proteome</keyword>
<dbReference type="InterPro" id="IPR024083">
    <property type="entry name" value="Fumarase/histidase_N"/>
</dbReference>
<dbReference type="Gene3D" id="1.20.200.10">
    <property type="entry name" value="Fumarase/aspartase (Central domain)"/>
    <property type="match status" value="1"/>
</dbReference>
<comment type="catalytic activity">
    <reaction evidence="5 6 8">
        <text>L-histidine = trans-urocanate + NH4(+)</text>
        <dbReference type="Rhea" id="RHEA:21232"/>
        <dbReference type="ChEBI" id="CHEBI:17771"/>
        <dbReference type="ChEBI" id="CHEBI:28938"/>
        <dbReference type="ChEBI" id="CHEBI:57595"/>
        <dbReference type="EC" id="4.3.1.3"/>
    </reaction>
</comment>
<accession>W4LLD2</accession>
<dbReference type="GO" id="GO:0004397">
    <property type="term" value="F:histidine ammonia-lyase activity"/>
    <property type="evidence" value="ECO:0007669"/>
    <property type="project" value="UniProtKB-UniRule"/>
</dbReference>
<evidence type="ECO:0000256" key="5">
    <source>
        <dbReference type="ARBA" id="ARBA00049269"/>
    </source>
</evidence>
<evidence type="ECO:0000313" key="11">
    <source>
        <dbReference type="Proteomes" id="UP000019141"/>
    </source>
</evidence>
<reference evidence="10 11" key="1">
    <citation type="journal article" date="2014" name="Nature">
        <title>An environmental bacterial taxon with a large and distinct metabolic repertoire.</title>
        <authorList>
            <person name="Wilson M.C."/>
            <person name="Mori T."/>
            <person name="Ruckert C."/>
            <person name="Uria A.R."/>
            <person name="Helf M.J."/>
            <person name="Takada K."/>
            <person name="Gernert C."/>
            <person name="Steffens U.A."/>
            <person name="Heycke N."/>
            <person name="Schmitt S."/>
            <person name="Rinke C."/>
            <person name="Helfrich E.J."/>
            <person name="Brachmann A.O."/>
            <person name="Gurgui C."/>
            <person name="Wakimoto T."/>
            <person name="Kracht M."/>
            <person name="Crusemann M."/>
            <person name="Hentschel U."/>
            <person name="Abe I."/>
            <person name="Matsunaga S."/>
            <person name="Kalinowski J."/>
            <person name="Takeyama H."/>
            <person name="Piel J."/>
        </authorList>
    </citation>
    <scope>NUCLEOTIDE SEQUENCE [LARGE SCALE GENOMIC DNA]</scope>
    <source>
        <strain evidence="11">TSY1</strain>
    </source>
</reference>
<dbReference type="FunFam" id="1.10.275.10:FF:000005">
    <property type="entry name" value="Histidine ammonia-lyase"/>
    <property type="match status" value="1"/>
</dbReference>
<dbReference type="GO" id="GO:0005737">
    <property type="term" value="C:cytoplasm"/>
    <property type="evidence" value="ECO:0007669"/>
    <property type="project" value="UniProtKB-SubCell"/>
</dbReference>
<evidence type="ECO:0000256" key="1">
    <source>
        <dbReference type="ARBA" id="ARBA00005113"/>
    </source>
</evidence>
<dbReference type="NCBIfam" id="TIGR01225">
    <property type="entry name" value="hutH"/>
    <property type="match status" value="1"/>
</dbReference>
<evidence type="ECO:0000256" key="4">
    <source>
        <dbReference type="ARBA" id="ARBA00023239"/>
    </source>
</evidence>
<evidence type="ECO:0000256" key="2">
    <source>
        <dbReference type="ARBA" id="ARBA00012994"/>
    </source>
</evidence>
<dbReference type="PANTHER" id="PTHR10362">
    <property type="entry name" value="HISTIDINE AMMONIA-LYASE"/>
    <property type="match status" value="1"/>
</dbReference>
<evidence type="ECO:0000256" key="3">
    <source>
        <dbReference type="ARBA" id="ARBA00022808"/>
    </source>
</evidence>
<evidence type="ECO:0000313" key="10">
    <source>
        <dbReference type="EMBL" id="ETW98161.1"/>
    </source>
</evidence>
<comment type="subcellular location">
    <subcellularLocation>
        <location evidence="6 9">Cytoplasm</location>
    </subcellularLocation>
</comment>
<keyword evidence="6" id="KW-0963">Cytoplasm</keyword>
<dbReference type="Pfam" id="PF00221">
    <property type="entry name" value="Lyase_aromatic"/>
    <property type="match status" value="1"/>
</dbReference>
<dbReference type="Gene3D" id="1.10.275.10">
    <property type="entry name" value="Fumarase/aspartase (N-terminal domain)"/>
    <property type="match status" value="1"/>
</dbReference>
<dbReference type="Proteomes" id="UP000019141">
    <property type="component" value="Unassembled WGS sequence"/>
</dbReference>
<dbReference type="GO" id="GO:0019557">
    <property type="term" value="P:L-histidine catabolic process to glutamate and formate"/>
    <property type="evidence" value="ECO:0007669"/>
    <property type="project" value="UniProtKB-UniPathway"/>
</dbReference>
<dbReference type="UniPathway" id="UPA00379">
    <property type="reaction ID" value="UER00549"/>
</dbReference>
<dbReference type="PROSITE" id="PS00488">
    <property type="entry name" value="PAL_HISTIDASE"/>
    <property type="match status" value="1"/>
</dbReference>
<dbReference type="HAMAP" id="MF_00229">
    <property type="entry name" value="His_ammonia_lyase"/>
    <property type="match status" value="1"/>
</dbReference>
<dbReference type="InterPro" id="IPR008948">
    <property type="entry name" value="L-Aspartase-like"/>
</dbReference>
<dbReference type="GO" id="GO:0019556">
    <property type="term" value="P:L-histidine catabolic process to glutamate and formamide"/>
    <property type="evidence" value="ECO:0007669"/>
    <property type="project" value="UniProtKB-UniPathway"/>
</dbReference>
<dbReference type="FunFam" id="1.20.200.10:FF:000003">
    <property type="entry name" value="Histidine ammonia-lyase"/>
    <property type="match status" value="1"/>
</dbReference>
<dbReference type="AlphaFoldDB" id="W4LLD2"/>
<dbReference type="InterPro" id="IPR022313">
    <property type="entry name" value="Phe/His_NH3-lyase_AS"/>
</dbReference>
<dbReference type="EMBL" id="AZHW01000580">
    <property type="protein sequence ID" value="ETW98161.1"/>
    <property type="molecule type" value="Genomic_DNA"/>
</dbReference>
<dbReference type="HOGENOM" id="CLU_014801_4_0_7"/>
<dbReference type="SUPFAM" id="SSF48557">
    <property type="entry name" value="L-aspartase-like"/>
    <property type="match status" value="1"/>
</dbReference>
<comment type="caution">
    <text evidence="10">The sequence shown here is derived from an EMBL/GenBank/DDBJ whole genome shotgun (WGS) entry which is preliminary data.</text>
</comment>
<evidence type="ECO:0000256" key="9">
    <source>
        <dbReference type="RuleBase" id="RU004480"/>
    </source>
</evidence>
<dbReference type="InterPro" id="IPR001106">
    <property type="entry name" value="Aromatic_Lyase"/>
</dbReference>
<feature type="modified residue" description="2,3-didehydroalanine (Ser)" evidence="6">
    <location>
        <position position="147"/>
    </location>
</feature>
<keyword evidence="4 6" id="KW-0456">Lyase</keyword>
<dbReference type="PATRIC" id="fig|1429438.4.peg.3888"/>
<comment type="similarity">
    <text evidence="6 7">Belongs to the PAL/histidase family.</text>
</comment>
<comment type="PTM">
    <text evidence="6">Contains an active site 4-methylidene-imidazol-5-one (MIO), which is formed autocatalytically by cyclization and dehydration of residues Ala-Ser-Gly.</text>
</comment>
<dbReference type="EC" id="4.3.1.3" evidence="2 6"/>
<organism evidence="10 11">
    <name type="scientific">Entotheonella factor</name>
    <dbReference type="NCBI Taxonomy" id="1429438"/>
    <lineage>
        <taxon>Bacteria</taxon>
        <taxon>Pseudomonadati</taxon>
        <taxon>Nitrospinota/Tectimicrobiota group</taxon>
        <taxon>Candidatus Tectimicrobiota</taxon>
        <taxon>Candidatus Entotheonellia</taxon>
        <taxon>Candidatus Entotheonellales</taxon>
        <taxon>Candidatus Entotheonellaceae</taxon>
        <taxon>Candidatus Entotheonella</taxon>
    </lineage>
</organism>
<dbReference type="NCBIfam" id="NF006871">
    <property type="entry name" value="PRK09367.1"/>
    <property type="match status" value="1"/>
</dbReference>
<sequence>MQTQSILWLTEEDFTLAQLQHFAGGPILVTPDIDGKARVQRSRAVVEQALAADQPVYGVNTGFGKHEGIRISQDQVRDLQRRLILSHAAGVGPPIPIDIVRLMMLLKIKTLGQGYSGCRWEVVEQLTSMLNNGVVPFVPAKGSVGASGDLAPLAHIALVMMGEGMAWQQTPNGWQRVTADKALADANIQPLQFEAKEGLAMINGTQAMTAYVVWALLQTRNLVKSADIIGAISVEALLGTLTAFDSRIQSARPHPGQIAVASNVRRILAESDIVASHHDSDHKLQDAYSLRCMPQVHGAVRDTVSYVTGVVEREINAVTDNPLVFAADEELLSGGNFHGEPVAMSADYLSIALAELASISERRIAHMLDAARSGLEGFLTESGGLNSGFMIAQVTAAALVSENKVLAHPASVDSIPTSADQEDHVSMGMHAARKAVEILENLEHVLAIELLCCVQALDMRAPLKPAAMTAAVRELLRKQVAFWDEDRLMHTDIERARTLLRSGRIVQTVEAACGPLD</sequence>
<feature type="cross-link" description="5-imidazolinone (Ala-Gly)" evidence="6">
    <location>
        <begin position="146"/>
        <end position="148"/>
    </location>
</feature>
<evidence type="ECO:0000256" key="8">
    <source>
        <dbReference type="RuleBase" id="RU004479"/>
    </source>
</evidence>
<dbReference type="CDD" id="cd00332">
    <property type="entry name" value="PAL-HAL"/>
    <property type="match status" value="1"/>
</dbReference>